<evidence type="ECO:0000256" key="1">
    <source>
        <dbReference type="SAM" id="MobiDB-lite"/>
    </source>
</evidence>
<feature type="region of interest" description="Disordered" evidence="1">
    <location>
        <begin position="1"/>
        <end position="36"/>
    </location>
</feature>
<name>A0ABX5P8G9_9PROT</name>
<comment type="caution">
    <text evidence="2">The sequence shown here is derived from an EMBL/GenBank/DDBJ whole genome shotgun (WGS) entry which is preliminary data.</text>
</comment>
<reference evidence="2 3" key="1">
    <citation type="submission" date="2018-02" db="EMBL/GenBank/DDBJ databases">
        <authorList>
            <person name="Skraban J."/>
            <person name="Trcek J."/>
        </authorList>
    </citation>
    <scope>NUCLEOTIDE SEQUENCE [LARGE SCALE GENOMIC DNA]</scope>
    <source>
        <strain evidence="2 3">AV446</strain>
    </source>
</reference>
<sequence length="174" mass="19027">MGAAFFQKGGVLPPLSRQNATPGDSHSSRAGAHKFAPRRRTWYRPVTARAARAAWRTTIPAPRKAFLMNATEIRTRFLAALDNILSDDEVPAEGRALPTALSEALIDYRLSAAKPGQDLTVADITMPDITQIDRLKAGTDATAATLRKITQGQDDRALRLAFLYYCQAITRMAS</sequence>
<proteinExistence type="predicted"/>
<organism evidence="2 3">
    <name type="scientific">Novacetimonas pomaceti</name>
    <dbReference type="NCBI Taxonomy" id="2021998"/>
    <lineage>
        <taxon>Bacteria</taxon>
        <taxon>Pseudomonadati</taxon>
        <taxon>Pseudomonadota</taxon>
        <taxon>Alphaproteobacteria</taxon>
        <taxon>Acetobacterales</taxon>
        <taxon>Acetobacteraceae</taxon>
        <taxon>Novacetimonas</taxon>
    </lineage>
</organism>
<gene>
    <name evidence="2" type="ORF">C3920_00775</name>
</gene>
<dbReference type="EMBL" id="PRCW01000008">
    <property type="protein sequence ID" value="PYD49197.1"/>
    <property type="molecule type" value="Genomic_DNA"/>
</dbReference>
<dbReference type="RefSeq" id="WP_110559217.1">
    <property type="nucleotide sequence ID" value="NZ_PRCW01000008.1"/>
</dbReference>
<evidence type="ECO:0000313" key="3">
    <source>
        <dbReference type="Proteomes" id="UP000248116"/>
    </source>
</evidence>
<dbReference type="Proteomes" id="UP000248116">
    <property type="component" value="Unassembled WGS sequence"/>
</dbReference>
<protein>
    <submittedName>
        <fullName evidence="2">Uncharacterized protein</fullName>
    </submittedName>
</protein>
<keyword evidence="3" id="KW-1185">Reference proteome</keyword>
<evidence type="ECO:0000313" key="2">
    <source>
        <dbReference type="EMBL" id="PYD49197.1"/>
    </source>
</evidence>
<accession>A0ABX5P8G9</accession>
<feature type="compositionally biased region" description="Polar residues" evidence="1">
    <location>
        <begin position="16"/>
        <end position="25"/>
    </location>
</feature>